<dbReference type="Proteomes" id="UP001059859">
    <property type="component" value="Chromosome"/>
</dbReference>
<dbReference type="Pfam" id="PF04266">
    <property type="entry name" value="ASCH"/>
    <property type="match status" value="1"/>
</dbReference>
<feature type="domain" description="ASCH" evidence="1">
    <location>
        <begin position="40"/>
        <end position="163"/>
    </location>
</feature>
<name>A0ABY5YPC3_9MICC</name>
<evidence type="ECO:0000313" key="3">
    <source>
        <dbReference type="Proteomes" id="UP001059859"/>
    </source>
</evidence>
<protein>
    <submittedName>
        <fullName evidence="2">ASCH domain-containing protein</fullName>
    </submittedName>
</protein>
<dbReference type="SUPFAM" id="SSF88697">
    <property type="entry name" value="PUA domain-like"/>
    <property type="match status" value="1"/>
</dbReference>
<organism evidence="2 3">
    <name type="scientific">Arthrobacter zhaoxinii</name>
    <dbReference type="NCBI Taxonomy" id="2964616"/>
    <lineage>
        <taxon>Bacteria</taxon>
        <taxon>Bacillati</taxon>
        <taxon>Actinomycetota</taxon>
        <taxon>Actinomycetes</taxon>
        <taxon>Micrococcales</taxon>
        <taxon>Micrococcaceae</taxon>
        <taxon>Arthrobacter</taxon>
    </lineage>
</organism>
<reference evidence="2" key="1">
    <citation type="submission" date="2022-09" db="EMBL/GenBank/DDBJ databases">
        <title>Novel species in genus Arthrobacter.</title>
        <authorList>
            <person name="Liu Y."/>
        </authorList>
    </citation>
    <scope>NUCLEOTIDE SEQUENCE</scope>
    <source>
        <strain evidence="2">Zg-Y815</strain>
    </source>
</reference>
<proteinExistence type="predicted"/>
<dbReference type="InterPro" id="IPR007374">
    <property type="entry name" value="ASCH_domain"/>
</dbReference>
<dbReference type="PANTHER" id="PTHR39203">
    <property type="entry name" value="CYTOPLASMIC PROTEIN-RELATED"/>
    <property type="match status" value="1"/>
</dbReference>
<dbReference type="InterPro" id="IPR015947">
    <property type="entry name" value="PUA-like_sf"/>
</dbReference>
<dbReference type="EMBL" id="CP104275">
    <property type="protein sequence ID" value="UWX96940.1"/>
    <property type="molecule type" value="Genomic_DNA"/>
</dbReference>
<dbReference type="Gene3D" id="3.10.400.10">
    <property type="entry name" value="Sulfate adenylyltransferase"/>
    <property type="match status" value="1"/>
</dbReference>
<keyword evidence="3" id="KW-1185">Reference proteome</keyword>
<sequence>MDSSDPSEITPDFDAAALFWDDYALAFPAQAAADGEYNVETFGDSPAMADELLALVMSGRKRATSSLVSEYVDEGSQLPRIGIHWIVCDSTGAPRVVLRTVELKLGSFADADEAFARDEGEGDLSLESWRREHQKFWERSAAARGTTWSESEEIVFERFEVVWPAGAP</sequence>
<dbReference type="CDD" id="cd06553">
    <property type="entry name" value="ASCH_Ef3133_like"/>
    <property type="match status" value="1"/>
</dbReference>
<evidence type="ECO:0000313" key="2">
    <source>
        <dbReference type="EMBL" id="UWX96940.1"/>
    </source>
</evidence>
<evidence type="ECO:0000259" key="1">
    <source>
        <dbReference type="SMART" id="SM01022"/>
    </source>
</evidence>
<dbReference type="PANTHER" id="PTHR39203:SF1">
    <property type="entry name" value="CYTOPLASMIC PROTEIN"/>
    <property type="match status" value="1"/>
</dbReference>
<dbReference type="RefSeq" id="WP_260652211.1">
    <property type="nucleotide sequence ID" value="NZ_CP104275.1"/>
</dbReference>
<accession>A0ABY5YPC3</accession>
<dbReference type="InterPro" id="IPR009326">
    <property type="entry name" value="DUF984"/>
</dbReference>
<gene>
    <name evidence="2" type="ORF">N2K95_15100</name>
</gene>
<dbReference type="SMART" id="SM01022">
    <property type="entry name" value="ASCH"/>
    <property type="match status" value="1"/>
</dbReference>